<dbReference type="Gene3D" id="3.40.140.10">
    <property type="entry name" value="Cytidine Deaminase, domain 2"/>
    <property type="match status" value="1"/>
</dbReference>
<sequence length="86" mass="9047">MTTRPDYSELVAHAREARERAYCPYSHFAVGAAVLTSSGRVFPGCNVENAAYPATICAERAALMGAYAAGERTIVAIAVVADTPTP</sequence>
<evidence type="ECO:0000313" key="4">
    <source>
        <dbReference type="Proteomes" id="UP000050509"/>
    </source>
</evidence>
<evidence type="ECO:0000259" key="2">
    <source>
        <dbReference type="PROSITE" id="PS51747"/>
    </source>
</evidence>
<dbReference type="GO" id="GO:0008270">
    <property type="term" value="F:zinc ion binding"/>
    <property type="evidence" value="ECO:0007669"/>
    <property type="project" value="TreeGrafter"/>
</dbReference>
<organism evidence="3 4">
    <name type="scientific">Kouleothrix aurantiaca</name>
    <dbReference type="NCBI Taxonomy" id="186479"/>
    <lineage>
        <taxon>Bacteria</taxon>
        <taxon>Bacillati</taxon>
        <taxon>Chloroflexota</taxon>
        <taxon>Chloroflexia</taxon>
        <taxon>Chloroflexales</taxon>
        <taxon>Roseiflexineae</taxon>
        <taxon>Roseiflexaceae</taxon>
        <taxon>Kouleothrix</taxon>
    </lineage>
</organism>
<dbReference type="GO" id="GO:0005829">
    <property type="term" value="C:cytosol"/>
    <property type="evidence" value="ECO:0007669"/>
    <property type="project" value="TreeGrafter"/>
</dbReference>
<dbReference type="AlphaFoldDB" id="A0A0P9F923"/>
<dbReference type="Proteomes" id="UP000050509">
    <property type="component" value="Unassembled WGS sequence"/>
</dbReference>
<name>A0A0P9F923_9CHLR</name>
<dbReference type="PANTHER" id="PTHR11644">
    <property type="entry name" value="CYTIDINE DEAMINASE"/>
    <property type="match status" value="1"/>
</dbReference>
<dbReference type="SUPFAM" id="SSF53927">
    <property type="entry name" value="Cytidine deaminase-like"/>
    <property type="match status" value="1"/>
</dbReference>
<comment type="caution">
    <text evidence="3">The sequence shown here is derived from an EMBL/GenBank/DDBJ whole genome shotgun (WGS) entry which is preliminary data.</text>
</comment>
<accession>A0A0P9F923</accession>
<evidence type="ECO:0000313" key="3">
    <source>
        <dbReference type="EMBL" id="KPV48950.1"/>
    </source>
</evidence>
<reference evidence="3 4" key="1">
    <citation type="submission" date="2015-09" db="EMBL/GenBank/DDBJ databases">
        <title>Draft genome sequence of Kouleothrix aurantiaca JCM 19913.</title>
        <authorList>
            <person name="Hemp J."/>
        </authorList>
    </citation>
    <scope>NUCLEOTIDE SEQUENCE [LARGE SCALE GENOMIC DNA]</scope>
    <source>
        <strain evidence="3 4">COM-B</strain>
    </source>
</reference>
<dbReference type="PANTHER" id="PTHR11644:SF2">
    <property type="entry name" value="CYTIDINE DEAMINASE"/>
    <property type="match status" value="1"/>
</dbReference>
<dbReference type="InterPro" id="IPR002125">
    <property type="entry name" value="CMP_dCMP_dom"/>
</dbReference>
<dbReference type="PROSITE" id="PS51747">
    <property type="entry name" value="CYT_DCMP_DEAMINASES_2"/>
    <property type="match status" value="1"/>
</dbReference>
<feature type="domain" description="CMP/dCMP-type deaminase" evidence="2">
    <location>
        <begin position="5"/>
        <end position="86"/>
    </location>
</feature>
<dbReference type="GO" id="GO:0004126">
    <property type="term" value="F:cytidine deaminase activity"/>
    <property type="evidence" value="ECO:0007669"/>
    <property type="project" value="TreeGrafter"/>
</dbReference>
<evidence type="ECO:0000256" key="1">
    <source>
        <dbReference type="ARBA" id="ARBA00006576"/>
    </source>
</evidence>
<dbReference type="NCBIfam" id="NF004064">
    <property type="entry name" value="PRK05578.1"/>
    <property type="match status" value="1"/>
</dbReference>
<dbReference type="CDD" id="cd01283">
    <property type="entry name" value="cytidine_deaminase"/>
    <property type="match status" value="1"/>
</dbReference>
<proteinExistence type="inferred from homology"/>
<dbReference type="Pfam" id="PF00383">
    <property type="entry name" value="dCMP_cyt_deam_1"/>
    <property type="match status" value="1"/>
</dbReference>
<dbReference type="GO" id="GO:0072527">
    <property type="term" value="P:pyrimidine-containing compound metabolic process"/>
    <property type="evidence" value="ECO:0007669"/>
    <property type="project" value="UniProtKB-ARBA"/>
</dbReference>
<keyword evidence="4" id="KW-1185">Reference proteome</keyword>
<dbReference type="InterPro" id="IPR016193">
    <property type="entry name" value="Cytidine_deaminase-like"/>
</dbReference>
<dbReference type="EMBL" id="LJCR01002286">
    <property type="protein sequence ID" value="KPV48950.1"/>
    <property type="molecule type" value="Genomic_DNA"/>
</dbReference>
<feature type="non-terminal residue" evidence="3">
    <location>
        <position position="86"/>
    </location>
</feature>
<comment type="similarity">
    <text evidence="1">Belongs to the cytidine and deoxycytidylate deaminase family.</text>
</comment>
<dbReference type="InterPro" id="IPR050202">
    <property type="entry name" value="Cyt/Deoxycyt_deaminase"/>
</dbReference>
<protein>
    <submittedName>
        <fullName evidence="3">Cytidine deaminase</fullName>
    </submittedName>
</protein>
<gene>
    <name evidence="3" type="ORF">SE17_35320</name>
</gene>
<dbReference type="GO" id="GO:0055086">
    <property type="term" value="P:nucleobase-containing small molecule metabolic process"/>
    <property type="evidence" value="ECO:0007669"/>
    <property type="project" value="UniProtKB-ARBA"/>
</dbReference>
<dbReference type="PATRIC" id="fig|186479.3.peg.4476"/>